<evidence type="ECO:0008006" key="4">
    <source>
        <dbReference type="Google" id="ProtNLM"/>
    </source>
</evidence>
<gene>
    <name evidence="2" type="ORF">EDB81DRAFT_773409</name>
</gene>
<protein>
    <recommendedName>
        <fullName evidence="4">Secreted protein</fullName>
    </recommendedName>
</protein>
<proteinExistence type="predicted"/>
<dbReference type="Proteomes" id="UP000738349">
    <property type="component" value="Unassembled WGS sequence"/>
</dbReference>
<comment type="caution">
    <text evidence="2">The sequence shown here is derived from an EMBL/GenBank/DDBJ whole genome shotgun (WGS) entry which is preliminary data.</text>
</comment>
<dbReference type="AlphaFoldDB" id="A0A9P9FUX5"/>
<feature type="chain" id="PRO_5040350201" description="Secreted protein" evidence="1">
    <location>
        <begin position="23"/>
        <end position="73"/>
    </location>
</feature>
<name>A0A9P9FUX5_9HYPO</name>
<dbReference type="EMBL" id="JAGMUV010000001">
    <property type="protein sequence ID" value="KAH7176704.1"/>
    <property type="molecule type" value="Genomic_DNA"/>
</dbReference>
<evidence type="ECO:0000313" key="2">
    <source>
        <dbReference type="EMBL" id="KAH7176704.1"/>
    </source>
</evidence>
<feature type="signal peptide" evidence="1">
    <location>
        <begin position="1"/>
        <end position="22"/>
    </location>
</feature>
<evidence type="ECO:0000313" key="3">
    <source>
        <dbReference type="Proteomes" id="UP000738349"/>
    </source>
</evidence>
<sequence length="73" mass="8031">MFFPVVSVTVWIMVAFEPKVLSSLPSASSTWHITADWACTRSGLGKKVPPRCSQRRTEDISFVSCVSVSRGRG</sequence>
<reference evidence="2" key="1">
    <citation type="journal article" date="2021" name="Nat. Commun.">
        <title>Genetic determinants of endophytism in the Arabidopsis root mycobiome.</title>
        <authorList>
            <person name="Mesny F."/>
            <person name="Miyauchi S."/>
            <person name="Thiergart T."/>
            <person name="Pickel B."/>
            <person name="Atanasova L."/>
            <person name="Karlsson M."/>
            <person name="Huettel B."/>
            <person name="Barry K.W."/>
            <person name="Haridas S."/>
            <person name="Chen C."/>
            <person name="Bauer D."/>
            <person name="Andreopoulos W."/>
            <person name="Pangilinan J."/>
            <person name="LaButti K."/>
            <person name="Riley R."/>
            <person name="Lipzen A."/>
            <person name="Clum A."/>
            <person name="Drula E."/>
            <person name="Henrissat B."/>
            <person name="Kohler A."/>
            <person name="Grigoriev I.V."/>
            <person name="Martin F.M."/>
            <person name="Hacquard S."/>
        </authorList>
    </citation>
    <scope>NUCLEOTIDE SEQUENCE</scope>
    <source>
        <strain evidence="2">MPI-CAGE-AT-0147</strain>
    </source>
</reference>
<accession>A0A9P9FUX5</accession>
<organism evidence="2 3">
    <name type="scientific">Dactylonectria macrodidyma</name>
    <dbReference type="NCBI Taxonomy" id="307937"/>
    <lineage>
        <taxon>Eukaryota</taxon>
        <taxon>Fungi</taxon>
        <taxon>Dikarya</taxon>
        <taxon>Ascomycota</taxon>
        <taxon>Pezizomycotina</taxon>
        <taxon>Sordariomycetes</taxon>
        <taxon>Hypocreomycetidae</taxon>
        <taxon>Hypocreales</taxon>
        <taxon>Nectriaceae</taxon>
        <taxon>Dactylonectria</taxon>
    </lineage>
</organism>
<evidence type="ECO:0000256" key="1">
    <source>
        <dbReference type="SAM" id="SignalP"/>
    </source>
</evidence>
<keyword evidence="1" id="KW-0732">Signal</keyword>
<keyword evidence="3" id="KW-1185">Reference proteome</keyword>